<feature type="region of interest" description="Disordered" evidence="1">
    <location>
        <begin position="1"/>
        <end position="45"/>
    </location>
</feature>
<protein>
    <submittedName>
        <fullName evidence="2 4">Uncharacterized protein</fullName>
    </submittedName>
</protein>
<feature type="compositionally biased region" description="Low complexity" evidence="1">
    <location>
        <begin position="121"/>
        <end position="131"/>
    </location>
</feature>
<reference evidence="2 3" key="2">
    <citation type="submission" date="2018-08" db="EMBL/GenBank/DDBJ databases">
        <authorList>
            <person name="Laetsch R D."/>
            <person name="Stevens L."/>
            <person name="Kumar S."/>
            <person name="Blaxter L. M."/>
        </authorList>
    </citation>
    <scope>NUCLEOTIDE SEQUENCE [LARGE SCALE GENOMIC DNA]</scope>
</reference>
<gene>
    <name evidence="2" type="ORF">NOO_LOCUS9379</name>
</gene>
<keyword evidence="3" id="KW-1185">Reference proteome</keyword>
<feature type="compositionally biased region" description="Low complexity" evidence="1">
    <location>
        <begin position="20"/>
        <end position="45"/>
    </location>
</feature>
<reference evidence="4" key="1">
    <citation type="submission" date="2016-06" db="UniProtKB">
        <authorList>
            <consortium name="WormBaseParasite"/>
        </authorList>
    </citation>
    <scope>IDENTIFICATION</scope>
</reference>
<evidence type="ECO:0000313" key="2">
    <source>
        <dbReference type="EMBL" id="VDM92780.1"/>
    </source>
</evidence>
<organism evidence="4">
    <name type="scientific">Onchocerca ochengi</name>
    <name type="common">Filarial nematode worm</name>
    <dbReference type="NCBI Taxonomy" id="42157"/>
    <lineage>
        <taxon>Eukaryota</taxon>
        <taxon>Metazoa</taxon>
        <taxon>Ecdysozoa</taxon>
        <taxon>Nematoda</taxon>
        <taxon>Chromadorea</taxon>
        <taxon>Rhabditida</taxon>
        <taxon>Spirurina</taxon>
        <taxon>Spiruromorpha</taxon>
        <taxon>Filarioidea</taxon>
        <taxon>Onchocercidae</taxon>
        <taxon>Onchocerca</taxon>
    </lineage>
</organism>
<feature type="region of interest" description="Disordered" evidence="1">
    <location>
        <begin position="86"/>
        <end position="131"/>
    </location>
</feature>
<dbReference type="Proteomes" id="UP000271087">
    <property type="component" value="Unassembled WGS sequence"/>
</dbReference>
<dbReference type="EMBL" id="UYRW01004518">
    <property type="protein sequence ID" value="VDM92780.1"/>
    <property type="molecule type" value="Genomic_DNA"/>
</dbReference>
<dbReference type="AlphaFoldDB" id="A0A182EMN3"/>
<proteinExistence type="predicted"/>
<feature type="compositionally biased region" description="Polar residues" evidence="1">
    <location>
        <begin position="1"/>
        <end position="16"/>
    </location>
</feature>
<evidence type="ECO:0000313" key="3">
    <source>
        <dbReference type="Proteomes" id="UP000271087"/>
    </source>
</evidence>
<accession>A0A182EMN3</accession>
<evidence type="ECO:0000313" key="4">
    <source>
        <dbReference type="WBParaSite" id="nOo.2.0.1.t09379-RA"/>
    </source>
</evidence>
<dbReference type="WBParaSite" id="nOo.2.0.1.t09379-RA">
    <property type="protein sequence ID" value="nOo.2.0.1.t09379-RA"/>
    <property type="gene ID" value="nOo.2.0.1.g09379"/>
</dbReference>
<name>A0A182EMN3_ONCOC</name>
<feature type="compositionally biased region" description="Polar residues" evidence="1">
    <location>
        <begin position="86"/>
        <end position="120"/>
    </location>
</feature>
<evidence type="ECO:0000256" key="1">
    <source>
        <dbReference type="SAM" id="MobiDB-lite"/>
    </source>
</evidence>
<sequence>MNLTSSSATDRASLYSQEEAAPSPATTASTSAIPSDSSSTAPTISLLPSSDSKHIKCAINLAAITNQQTVATSAKMYSLQHQTALQSNGSATNVRSQSRSTEGSGSGGLTPSNSSQQSGNTQPTQQTHQMPPMGQLGVALQQATGIEAPTSFTFNNSDLFSSFPTNHNLLQYQMRPELMGLSGFRAANGSSINTGTDLANTMEKTKKTLLTLTLVRFCEESWECSSA</sequence>
<dbReference type="OrthoDB" id="5825816at2759"/>